<comment type="caution">
    <text evidence="2">The sequence shown here is derived from an EMBL/GenBank/DDBJ whole genome shotgun (WGS) entry which is preliminary data.</text>
</comment>
<sequence length="170" mass="18138">MESAGMGVFGRMARLKGLMAALAILSTLTACSTGGGNPLDAITGESKYSPAFIKANIIPGKSTKEQIRQKFGAPTSAQDDVADNTSDWSYYRSDSGFNALKKVAYKYANKYGSGEVGSAMWQGESRIGDAQEVMDDASTVTGTQSTGRQANIGTIYIYFKGNVVDHYSTR</sequence>
<accession>A0A0P9XXH8</accession>
<feature type="chain" id="PRO_5006171942" description="Lipoprotein" evidence="1">
    <location>
        <begin position="33"/>
        <end position="170"/>
    </location>
</feature>
<dbReference type="Proteomes" id="UP000050562">
    <property type="component" value="Unassembled WGS sequence"/>
</dbReference>
<feature type="signal peptide" evidence="1">
    <location>
        <begin position="1"/>
        <end position="32"/>
    </location>
</feature>
<evidence type="ECO:0000313" key="3">
    <source>
        <dbReference type="Proteomes" id="UP000050562"/>
    </source>
</evidence>
<gene>
    <name evidence="2" type="ORF">ALO52_01016</name>
</gene>
<protein>
    <recommendedName>
        <fullName evidence="4">Lipoprotein</fullName>
    </recommendedName>
</protein>
<organism evidence="2 3">
    <name type="scientific">Pseudomonas syringae pv. primulae</name>
    <dbReference type="NCBI Taxonomy" id="251707"/>
    <lineage>
        <taxon>Bacteria</taxon>
        <taxon>Pseudomonadati</taxon>
        <taxon>Pseudomonadota</taxon>
        <taxon>Gammaproteobacteria</taxon>
        <taxon>Pseudomonadales</taxon>
        <taxon>Pseudomonadaceae</taxon>
        <taxon>Pseudomonas</taxon>
    </lineage>
</organism>
<evidence type="ECO:0008006" key="4">
    <source>
        <dbReference type="Google" id="ProtNLM"/>
    </source>
</evidence>
<evidence type="ECO:0000256" key="1">
    <source>
        <dbReference type="SAM" id="SignalP"/>
    </source>
</evidence>
<dbReference type="PATRIC" id="fig|251707.3.peg.1337"/>
<reference evidence="2 3" key="1">
    <citation type="submission" date="2015-09" db="EMBL/GenBank/DDBJ databases">
        <title>Genome announcement of multiple Pseudomonas syringae strains.</title>
        <authorList>
            <person name="Thakur S."/>
            <person name="Wang P.W."/>
            <person name="Gong Y."/>
            <person name="Weir B.S."/>
            <person name="Guttman D.S."/>
        </authorList>
    </citation>
    <scope>NUCLEOTIDE SEQUENCE [LARGE SCALE GENOMIC DNA]</scope>
    <source>
        <strain evidence="2 3">ICMP3956</strain>
    </source>
</reference>
<evidence type="ECO:0000313" key="2">
    <source>
        <dbReference type="EMBL" id="KPY37393.1"/>
    </source>
</evidence>
<proteinExistence type="predicted"/>
<name>A0A0P9XXH8_9PSED</name>
<keyword evidence="1" id="KW-0732">Signal</keyword>
<dbReference type="EMBL" id="LJRC01000116">
    <property type="protein sequence ID" value="KPY37393.1"/>
    <property type="molecule type" value="Genomic_DNA"/>
</dbReference>
<dbReference type="AlphaFoldDB" id="A0A0P9XXH8"/>